<organism evidence="2 3">
    <name type="scientific">Candidatus Carbonibacillus altaicus</name>
    <dbReference type="NCBI Taxonomy" id="2163959"/>
    <lineage>
        <taxon>Bacteria</taxon>
        <taxon>Bacillati</taxon>
        <taxon>Bacillota</taxon>
        <taxon>Bacilli</taxon>
        <taxon>Bacillales</taxon>
        <taxon>Candidatus Carbonibacillus</taxon>
    </lineage>
</organism>
<dbReference type="AlphaFoldDB" id="A0A2R6Y4F4"/>
<keyword evidence="1" id="KW-0472">Membrane</keyword>
<sequence length="108" mass="12318">MAVAYAHARQFVGRQVVAVTRDGRKYYGIVHHVTPTHVYLRPMRPPYNGYVRPMQGGERKAHVETLGSYNPHVHAPTIEETRWWWPGTEAAIIALPLFALLALGLFWV</sequence>
<evidence type="ECO:0000313" key="3">
    <source>
        <dbReference type="Proteomes" id="UP000244338"/>
    </source>
</evidence>
<protein>
    <submittedName>
        <fullName evidence="2">Uncharacterized protein</fullName>
    </submittedName>
</protein>
<proteinExistence type="predicted"/>
<reference evidence="3" key="1">
    <citation type="journal article" date="2018" name="Sci. Rep.">
        <title>Lignite coal burning seam in the remote Altai Mountains harbors a hydrogen-driven thermophilic microbial community.</title>
        <authorList>
            <person name="Kadnikov V.V."/>
            <person name="Mardanov A.V."/>
            <person name="Ivasenko D.A."/>
            <person name="Antsiferov D.V."/>
            <person name="Beletsky A.V."/>
            <person name="Karnachuk O.V."/>
            <person name="Ravin N.V."/>
        </authorList>
    </citation>
    <scope>NUCLEOTIDE SEQUENCE [LARGE SCALE GENOMIC DNA]</scope>
</reference>
<dbReference type="EMBL" id="PEBX01000006">
    <property type="protein sequence ID" value="PTQ57532.1"/>
    <property type="molecule type" value="Genomic_DNA"/>
</dbReference>
<name>A0A2R6Y4F4_9BACL</name>
<keyword evidence="1" id="KW-1133">Transmembrane helix</keyword>
<dbReference type="Proteomes" id="UP000244338">
    <property type="component" value="Unassembled WGS sequence"/>
</dbReference>
<evidence type="ECO:0000313" key="2">
    <source>
        <dbReference type="EMBL" id="PTQ57532.1"/>
    </source>
</evidence>
<keyword evidence="1" id="KW-0812">Transmembrane</keyword>
<comment type="caution">
    <text evidence="2">The sequence shown here is derived from an EMBL/GenBank/DDBJ whole genome shotgun (WGS) entry which is preliminary data.</text>
</comment>
<feature type="transmembrane region" description="Helical" evidence="1">
    <location>
        <begin position="90"/>
        <end position="107"/>
    </location>
</feature>
<evidence type="ECO:0000256" key="1">
    <source>
        <dbReference type="SAM" id="Phobius"/>
    </source>
</evidence>
<accession>A0A2R6Y4F4</accession>
<gene>
    <name evidence="2" type="ORF">BSOLF_1410</name>
</gene>